<dbReference type="InterPro" id="IPR036291">
    <property type="entry name" value="NAD(P)-bd_dom_sf"/>
</dbReference>
<dbReference type="InterPro" id="IPR051397">
    <property type="entry name" value="Zn-ADH-like_protein"/>
</dbReference>
<dbReference type="OMA" id="VDMSYSR"/>
<keyword evidence="1" id="KW-0560">Oxidoreductase</keyword>
<dbReference type="GO" id="GO:0005739">
    <property type="term" value="C:mitochondrion"/>
    <property type="evidence" value="ECO:0007669"/>
    <property type="project" value="TreeGrafter"/>
</dbReference>
<dbReference type="InterPro" id="IPR013154">
    <property type="entry name" value="ADH-like_N"/>
</dbReference>
<name>A0A0D2UI32_CAPO3</name>
<sequence length="392" mass="40708">MLGNAATRIAALAPALASGRRPSPHSAAAAAAATALLLHTASASASAAAPSASASSVPARVIQVQQLTADFRAAVAIVEQPIPLPLKPNHVLIRNRFLGINASDINFTAGRYNPTVKPPFSAGFEALGVVEHVGADVSHLRVGDAVVYMADGSFSEVISLAAARSFKVPSLDPAYLTCLVSGLTASIALEECGEIKNGEKVLVTAAAGGTGLWAVQLAALQGCKVYGTASSTDKVELLNSLNCHGINYKTQNLKDVLKAEAPTGIDVVYESVGGSMFDTALGSLAQRGRLIVIGYITSYADPSAAPKPTLDSASICRILLGKSCSIRGFFLMQYTDKIKAHLEKLIQLVADKKVKGFVDSRKFVGLEAVADAVEYLHTGKSAGKVVVELPAQ</sequence>
<dbReference type="InParanoid" id="A0A0D2UI32"/>
<dbReference type="Pfam" id="PF08240">
    <property type="entry name" value="ADH_N"/>
    <property type="match status" value="1"/>
</dbReference>
<dbReference type="RefSeq" id="XP_004347044.1">
    <property type="nucleotide sequence ID" value="XM_004346994.2"/>
</dbReference>
<dbReference type="OrthoDB" id="9992527at2759"/>
<dbReference type="AlphaFoldDB" id="A0A0D2UI32"/>
<dbReference type="SUPFAM" id="SSF50129">
    <property type="entry name" value="GroES-like"/>
    <property type="match status" value="1"/>
</dbReference>
<dbReference type="SMART" id="SM00829">
    <property type="entry name" value="PKS_ER"/>
    <property type="match status" value="1"/>
</dbReference>
<evidence type="ECO:0000313" key="3">
    <source>
        <dbReference type="EMBL" id="KJE94776.1"/>
    </source>
</evidence>
<protein>
    <submittedName>
        <fullName evidence="3">Zinc-binding alcohol dehydrogenase domain-containing protein 2</fullName>
    </submittedName>
</protein>
<dbReference type="InterPro" id="IPR013149">
    <property type="entry name" value="ADH-like_C"/>
</dbReference>
<dbReference type="InterPro" id="IPR020843">
    <property type="entry name" value="ER"/>
</dbReference>
<dbReference type="SUPFAM" id="SSF51735">
    <property type="entry name" value="NAD(P)-binding Rossmann-fold domains"/>
    <property type="match status" value="1"/>
</dbReference>
<keyword evidence="4" id="KW-1185">Reference proteome</keyword>
<organism evidence="3 4">
    <name type="scientific">Capsaspora owczarzaki (strain ATCC 30864)</name>
    <dbReference type="NCBI Taxonomy" id="595528"/>
    <lineage>
        <taxon>Eukaryota</taxon>
        <taxon>Filasterea</taxon>
        <taxon>Capsaspora</taxon>
    </lineage>
</organism>
<dbReference type="eggNOG" id="KOG1196">
    <property type="taxonomic scope" value="Eukaryota"/>
</dbReference>
<dbReference type="PANTHER" id="PTHR43677:SF3">
    <property type="entry name" value="PROSTAGLANDIN REDUCTASE 3"/>
    <property type="match status" value="1"/>
</dbReference>
<dbReference type="Pfam" id="PF00107">
    <property type="entry name" value="ADH_zinc_N"/>
    <property type="match status" value="1"/>
</dbReference>
<dbReference type="InterPro" id="IPR011032">
    <property type="entry name" value="GroES-like_sf"/>
</dbReference>
<accession>A0A0D2UI32</accession>
<feature type="domain" description="Enoyl reductase (ER)" evidence="2">
    <location>
        <begin position="69"/>
        <end position="387"/>
    </location>
</feature>
<dbReference type="Gene3D" id="3.90.180.10">
    <property type="entry name" value="Medium-chain alcohol dehydrogenases, catalytic domain"/>
    <property type="match status" value="1"/>
</dbReference>
<dbReference type="Gene3D" id="3.40.50.720">
    <property type="entry name" value="NAD(P)-binding Rossmann-like Domain"/>
    <property type="match status" value="1"/>
</dbReference>
<evidence type="ECO:0000259" key="2">
    <source>
        <dbReference type="SMART" id="SM00829"/>
    </source>
</evidence>
<evidence type="ECO:0000313" key="4">
    <source>
        <dbReference type="Proteomes" id="UP000008743"/>
    </source>
</evidence>
<dbReference type="Proteomes" id="UP000008743">
    <property type="component" value="Unassembled WGS sequence"/>
</dbReference>
<dbReference type="PANTHER" id="PTHR43677">
    <property type="entry name" value="SHORT-CHAIN DEHYDROGENASE/REDUCTASE"/>
    <property type="match status" value="1"/>
</dbReference>
<dbReference type="STRING" id="595528.A0A0D2UI32"/>
<dbReference type="FunFam" id="3.40.50.720:FF:000121">
    <property type="entry name" value="Prostaglandin reductase 2"/>
    <property type="match status" value="1"/>
</dbReference>
<dbReference type="EMBL" id="KE346367">
    <property type="protein sequence ID" value="KJE94776.1"/>
    <property type="molecule type" value="Genomic_DNA"/>
</dbReference>
<gene>
    <name evidence="3" type="ORF">CAOG_005359</name>
</gene>
<evidence type="ECO:0000256" key="1">
    <source>
        <dbReference type="ARBA" id="ARBA00023002"/>
    </source>
</evidence>
<proteinExistence type="predicted"/>
<dbReference type="GO" id="GO:0016491">
    <property type="term" value="F:oxidoreductase activity"/>
    <property type="evidence" value="ECO:0007669"/>
    <property type="project" value="UniProtKB-KW"/>
</dbReference>
<dbReference type="PhylomeDB" id="A0A0D2UI32"/>
<reference evidence="4" key="1">
    <citation type="submission" date="2011-02" db="EMBL/GenBank/DDBJ databases">
        <title>The Genome Sequence of Capsaspora owczarzaki ATCC 30864.</title>
        <authorList>
            <person name="Russ C."/>
            <person name="Cuomo C."/>
            <person name="Burger G."/>
            <person name="Gray M.W."/>
            <person name="Holland P.W.H."/>
            <person name="King N."/>
            <person name="Lang F.B.F."/>
            <person name="Roger A.J."/>
            <person name="Ruiz-Trillo I."/>
            <person name="Young S.K."/>
            <person name="Zeng Q."/>
            <person name="Gargeya S."/>
            <person name="Alvarado L."/>
            <person name="Berlin A."/>
            <person name="Chapman S.B."/>
            <person name="Chen Z."/>
            <person name="Freedman E."/>
            <person name="Gellesch M."/>
            <person name="Goldberg J."/>
            <person name="Griggs A."/>
            <person name="Gujja S."/>
            <person name="Heilman E."/>
            <person name="Heiman D."/>
            <person name="Howarth C."/>
            <person name="Mehta T."/>
            <person name="Neiman D."/>
            <person name="Pearson M."/>
            <person name="Roberts A."/>
            <person name="Saif S."/>
            <person name="Shea T."/>
            <person name="Shenoy N."/>
            <person name="Sisk P."/>
            <person name="Stolte C."/>
            <person name="Sykes S."/>
            <person name="White J."/>
            <person name="Yandava C."/>
            <person name="Haas B."/>
            <person name="Nusbaum C."/>
            <person name="Birren B."/>
        </authorList>
    </citation>
    <scope>NUCLEOTIDE SEQUENCE</scope>
    <source>
        <strain evidence="4">ATCC 30864</strain>
    </source>
</reference>